<feature type="site" description="Contributes to redox potential value" evidence="8">
    <location>
        <position position="34"/>
    </location>
</feature>
<evidence type="ECO:0000256" key="1">
    <source>
        <dbReference type="ARBA" id="ARBA00008987"/>
    </source>
</evidence>
<dbReference type="PANTHER" id="PTHR45663:SF11">
    <property type="entry name" value="GEO12009P1"/>
    <property type="match status" value="1"/>
</dbReference>
<evidence type="ECO:0000256" key="3">
    <source>
        <dbReference type="ARBA" id="ARBA00022982"/>
    </source>
</evidence>
<evidence type="ECO:0000256" key="7">
    <source>
        <dbReference type="PIRNR" id="PIRNR000077"/>
    </source>
</evidence>
<dbReference type="PANTHER" id="PTHR45663">
    <property type="entry name" value="GEO12009P1"/>
    <property type="match status" value="1"/>
</dbReference>
<dbReference type="PRINTS" id="PR00421">
    <property type="entry name" value="THIOREDOXIN"/>
</dbReference>
<dbReference type="SUPFAM" id="SSF52833">
    <property type="entry name" value="Thioredoxin-like"/>
    <property type="match status" value="1"/>
</dbReference>
<dbReference type="Proteomes" id="UP000182719">
    <property type="component" value="Unassembled WGS sequence"/>
</dbReference>
<feature type="active site" description="Nucleophile" evidence="8">
    <location>
        <position position="33"/>
    </location>
</feature>
<keyword evidence="4 9" id="KW-1015">Disulfide bond</keyword>
<accession>A0A1H8E836</accession>
<evidence type="ECO:0000256" key="9">
    <source>
        <dbReference type="PIRSR" id="PIRSR000077-4"/>
    </source>
</evidence>
<dbReference type="Gene3D" id="3.40.30.10">
    <property type="entry name" value="Glutaredoxin"/>
    <property type="match status" value="1"/>
</dbReference>
<dbReference type="PIRSF" id="PIRSF000077">
    <property type="entry name" value="Thioredoxin"/>
    <property type="match status" value="1"/>
</dbReference>
<feature type="domain" description="Thioredoxin" evidence="10">
    <location>
        <begin position="1"/>
        <end position="108"/>
    </location>
</feature>
<dbReference type="InterPro" id="IPR005746">
    <property type="entry name" value="Thioredoxin"/>
</dbReference>
<evidence type="ECO:0000256" key="2">
    <source>
        <dbReference type="ARBA" id="ARBA00022448"/>
    </source>
</evidence>
<feature type="site" description="Deprotonates C-terminal active site Cys" evidence="8">
    <location>
        <position position="27"/>
    </location>
</feature>
<dbReference type="GO" id="GO:0015035">
    <property type="term" value="F:protein-disulfide reductase activity"/>
    <property type="evidence" value="ECO:0007669"/>
    <property type="project" value="UniProtKB-UniRule"/>
</dbReference>
<evidence type="ECO:0000259" key="10">
    <source>
        <dbReference type="PROSITE" id="PS51352"/>
    </source>
</evidence>
<reference evidence="12" key="1">
    <citation type="submission" date="2016-10" db="EMBL/GenBank/DDBJ databases">
        <authorList>
            <person name="Varghese N."/>
            <person name="Submissions S."/>
        </authorList>
    </citation>
    <scope>NUCLEOTIDE SEQUENCE [LARGE SCALE GENOMIC DNA]</scope>
    <source>
        <strain evidence="12">DSM 17044</strain>
    </source>
</reference>
<evidence type="ECO:0000256" key="6">
    <source>
        <dbReference type="NCBIfam" id="TIGR01068"/>
    </source>
</evidence>
<evidence type="ECO:0000256" key="4">
    <source>
        <dbReference type="ARBA" id="ARBA00023157"/>
    </source>
</evidence>
<evidence type="ECO:0000313" key="11">
    <source>
        <dbReference type="EMBL" id="SEN15689.1"/>
    </source>
</evidence>
<dbReference type="NCBIfam" id="TIGR01068">
    <property type="entry name" value="thioredoxin"/>
    <property type="match status" value="1"/>
</dbReference>
<feature type="active site" description="Nucleophile" evidence="8">
    <location>
        <position position="36"/>
    </location>
</feature>
<keyword evidence="5 9" id="KW-0676">Redox-active center</keyword>
<dbReference type="FunFam" id="3.40.30.10:FF:000001">
    <property type="entry name" value="Thioredoxin"/>
    <property type="match status" value="1"/>
</dbReference>
<dbReference type="InterPro" id="IPR013766">
    <property type="entry name" value="Thioredoxin_domain"/>
</dbReference>
<organism evidence="11 12">
    <name type="scientific">Stigmatella aurantiaca</name>
    <dbReference type="NCBI Taxonomy" id="41"/>
    <lineage>
        <taxon>Bacteria</taxon>
        <taxon>Pseudomonadati</taxon>
        <taxon>Myxococcota</taxon>
        <taxon>Myxococcia</taxon>
        <taxon>Myxococcales</taxon>
        <taxon>Cystobacterineae</taxon>
        <taxon>Archangiaceae</taxon>
        <taxon>Stigmatella</taxon>
    </lineage>
</organism>
<dbReference type="CDD" id="cd02947">
    <property type="entry name" value="TRX_family"/>
    <property type="match status" value="1"/>
</dbReference>
<keyword evidence="12" id="KW-1185">Reference proteome</keyword>
<evidence type="ECO:0000256" key="8">
    <source>
        <dbReference type="PIRSR" id="PIRSR000077-1"/>
    </source>
</evidence>
<proteinExistence type="inferred from homology"/>
<dbReference type="InterPro" id="IPR017937">
    <property type="entry name" value="Thioredoxin_CS"/>
</dbReference>
<feature type="site" description="Contributes to redox potential value" evidence="8">
    <location>
        <position position="35"/>
    </location>
</feature>
<evidence type="ECO:0000256" key="5">
    <source>
        <dbReference type="ARBA" id="ARBA00023284"/>
    </source>
</evidence>
<keyword evidence="3" id="KW-0249">Electron transport</keyword>
<feature type="disulfide bond" description="Redox-active" evidence="9">
    <location>
        <begin position="33"/>
        <end position="36"/>
    </location>
</feature>
<comment type="similarity">
    <text evidence="1 7">Belongs to the thioredoxin family.</text>
</comment>
<protein>
    <recommendedName>
        <fullName evidence="6 7">Thioredoxin</fullName>
    </recommendedName>
</protein>
<dbReference type="Pfam" id="PF00085">
    <property type="entry name" value="Thioredoxin"/>
    <property type="match status" value="1"/>
</dbReference>
<dbReference type="OrthoDB" id="9790390at2"/>
<sequence>MAGVVIEVGDAEFRKEVLESQQPVLMDFTAAWCPPCRVIAPLLEALATEHQGRLKVAKLDVDAHQETARMYGIRSLPTLLLFKEGKVVKQITGAVPRTKLDEALRPLL</sequence>
<dbReference type="PROSITE" id="PS00194">
    <property type="entry name" value="THIOREDOXIN_1"/>
    <property type="match status" value="1"/>
</dbReference>
<name>A0A1H8E836_STIAU</name>
<dbReference type="RefSeq" id="WP_075011082.1">
    <property type="nucleotide sequence ID" value="NZ_FOAP01000032.1"/>
</dbReference>
<dbReference type="EMBL" id="FOAP01000032">
    <property type="protein sequence ID" value="SEN15689.1"/>
    <property type="molecule type" value="Genomic_DNA"/>
</dbReference>
<gene>
    <name evidence="11" type="ORF">SAMN05444354_13229</name>
</gene>
<evidence type="ECO:0000313" key="12">
    <source>
        <dbReference type="Proteomes" id="UP000182719"/>
    </source>
</evidence>
<dbReference type="GO" id="GO:0005737">
    <property type="term" value="C:cytoplasm"/>
    <property type="evidence" value="ECO:0007669"/>
    <property type="project" value="TreeGrafter"/>
</dbReference>
<dbReference type="AlphaFoldDB" id="A0A1H8E836"/>
<dbReference type="InterPro" id="IPR036249">
    <property type="entry name" value="Thioredoxin-like_sf"/>
</dbReference>
<dbReference type="PROSITE" id="PS51352">
    <property type="entry name" value="THIOREDOXIN_2"/>
    <property type="match status" value="1"/>
</dbReference>
<keyword evidence="2" id="KW-0813">Transport</keyword>